<sequence>MITPSIKNPKKCWLCNQEGALTGEHKFKRTDIKKALEHEGTKLIYHQNEVPRKTPLQSDNSDNLKFEKLLCNKCNGTLSQPFDKAYEQFISYVLSNFESITRNGHIDFNEIFDEKVYENQLNVIRYYYKHFCCRLAQNSINIDTALIKFLRGAKRTEKLFVHFEIRADSWAILEKLKKEGEPTGNFYNSPLSIYGTKNEFEIVYSYTIIDWFKVEFFYSDSLTKKMFVDLTQFYSRSKVPVRSLFHQHPEDILKGEQLQKLEFDLHPAPPRPEYMVSVVGNYF</sequence>
<evidence type="ECO:0000313" key="2">
    <source>
        <dbReference type="Proteomes" id="UP001300692"/>
    </source>
</evidence>
<evidence type="ECO:0008006" key="3">
    <source>
        <dbReference type="Google" id="ProtNLM"/>
    </source>
</evidence>
<evidence type="ECO:0000313" key="1">
    <source>
        <dbReference type="EMBL" id="MCV9385393.1"/>
    </source>
</evidence>
<organism evidence="1 2">
    <name type="scientific">Reichenbachiella ulvae</name>
    <dbReference type="NCBI Taxonomy" id="2980104"/>
    <lineage>
        <taxon>Bacteria</taxon>
        <taxon>Pseudomonadati</taxon>
        <taxon>Bacteroidota</taxon>
        <taxon>Cytophagia</taxon>
        <taxon>Cytophagales</taxon>
        <taxon>Reichenbachiellaceae</taxon>
        <taxon>Reichenbachiella</taxon>
    </lineage>
</organism>
<keyword evidence="2" id="KW-1185">Reference proteome</keyword>
<reference evidence="1 2" key="1">
    <citation type="submission" date="2022-10" db="EMBL/GenBank/DDBJ databases">
        <title>Comparative genomics and taxonomic characterization of three novel marine species of genus Reichenbachiella exhibiting antioxidant and polysaccharide degradation activities.</title>
        <authorList>
            <person name="Muhammad N."/>
            <person name="Lee Y.-J."/>
            <person name="Ko J."/>
            <person name="Kim S.-G."/>
        </authorList>
    </citation>
    <scope>NUCLEOTIDE SEQUENCE [LARGE SCALE GENOMIC DNA]</scope>
    <source>
        <strain evidence="1 2">ABR2-5</strain>
    </source>
</reference>
<name>A0ABT3CQ47_9BACT</name>
<proteinExistence type="predicted"/>
<gene>
    <name evidence="1" type="ORF">N7U62_01890</name>
</gene>
<comment type="caution">
    <text evidence="1">The sequence shown here is derived from an EMBL/GenBank/DDBJ whole genome shotgun (WGS) entry which is preliminary data.</text>
</comment>
<accession>A0ABT3CQ47</accession>
<dbReference type="Proteomes" id="UP001300692">
    <property type="component" value="Unassembled WGS sequence"/>
</dbReference>
<protein>
    <recommendedName>
        <fullName evidence="3">HNH endonuclease</fullName>
    </recommendedName>
</protein>
<dbReference type="EMBL" id="JAOYOD010000001">
    <property type="protein sequence ID" value="MCV9385393.1"/>
    <property type="molecule type" value="Genomic_DNA"/>
</dbReference>
<dbReference type="RefSeq" id="WP_264136184.1">
    <property type="nucleotide sequence ID" value="NZ_JAOYOD010000001.1"/>
</dbReference>